<reference evidence="11 12" key="1">
    <citation type="submission" date="2020-04" db="EMBL/GenBank/DDBJ databases">
        <title>Genome sequencing of novel species.</title>
        <authorList>
            <person name="Heo J."/>
            <person name="Kim S.-J."/>
            <person name="Kim J.-S."/>
            <person name="Hong S.-B."/>
            <person name="Kwon S.-W."/>
        </authorList>
    </citation>
    <scope>NUCLEOTIDE SEQUENCE [LARGE SCALE GENOMIC DNA]</scope>
    <source>
        <strain evidence="11 12">AF9R3</strain>
    </source>
</reference>
<dbReference type="PROSITE" id="PS00211">
    <property type="entry name" value="ABC_TRANSPORTER_1"/>
    <property type="match status" value="1"/>
</dbReference>
<evidence type="ECO:0000256" key="3">
    <source>
        <dbReference type="ARBA" id="ARBA00022519"/>
    </source>
</evidence>
<evidence type="ECO:0000256" key="2">
    <source>
        <dbReference type="ARBA" id="ARBA00022475"/>
    </source>
</evidence>
<keyword evidence="8" id="KW-1278">Translocase</keyword>
<dbReference type="PROSITE" id="PS50893">
    <property type="entry name" value="ABC_TRANSPORTER_2"/>
    <property type="match status" value="2"/>
</dbReference>
<name>A0ABX6MHJ4_9BURK</name>
<dbReference type="CDD" id="cd03215">
    <property type="entry name" value="ABC_Carb_Monos_II"/>
    <property type="match status" value="1"/>
</dbReference>
<dbReference type="PANTHER" id="PTHR43790">
    <property type="entry name" value="CARBOHYDRATE TRANSPORT ATP-BINDING PROTEIN MG119-RELATED"/>
    <property type="match status" value="1"/>
</dbReference>
<dbReference type="InterPro" id="IPR017871">
    <property type="entry name" value="ABC_transporter-like_CS"/>
</dbReference>
<dbReference type="InterPro" id="IPR050107">
    <property type="entry name" value="ABC_carbohydrate_import_ATPase"/>
</dbReference>
<keyword evidence="12" id="KW-1185">Reference proteome</keyword>
<evidence type="ECO:0000256" key="7">
    <source>
        <dbReference type="ARBA" id="ARBA00022840"/>
    </source>
</evidence>
<keyword evidence="9" id="KW-0472">Membrane</keyword>
<evidence type="ECO:0000313" key="12">
    <source>
        <dbReference type="Proteomes" id="UP000503117"/>
    </source>
</evidence>
<keyword evidence="5" id="KW-0677">Repeat</keyword>
<protein>
    <submittedName>
        <fullName evidence="11">D-xylose ABC transporter ATP-binding protein</fullName>
    </submittedName>
</protein>
<evidence type="ECO:0000256" key="9">
    <source>
        <dbReference type="ARBA" id="ARBA00023136"/>
    </source>
</evidence>
<dbReference type="InterPro" id="IPR003439">
    <property type="entry name" value="ABC_transporter-like_ATP-bd"/>
</dbReference>
<dbReference type="Gene3D" id="3.40.50.300">
    <property type="entry name" value="P-loop containing nucleotide triphosphate hydrolases"/>
    <property type="match status" value="2"/>
</dbReference>
<dbReference type="NCBIfam" id="TIGR02633">
    <property type="entry name" value="xylG"/>
    <property type="match status" value="1"/>
</dbReference>
<accession>A0ABX6MHJ4</accession>
<dbReference type="SUPFAM" id="SSF52540">
    <property type="entry name" value="P-loop containing nucleoside triphosphate hydrolases"/>
    <property type="match status" value="2"/>
</dbReference>
<dbReference type="Pfam" id="PF00005">
    <property type="entry name" value="ABC_tran"/>
    <property type="match status" value="2"/>
</dbReference>
<evidence type="ECO:0000256" key="1">
    <source>
        <dbReference type="ARBA" id="ARBA00022448"/>
    </source>
</evidence>
<keyword evidence="3" id="KW-0997">Cell inner membrane</keyword>
<keyword evidence="2" id="KW-1003">Cell membrane</keyword>
<dbReference type="InterPro" id="IPR003593">
    <property type="entry name" value="AAA+_ATPase"/>
</dbReference>
<dbReference type="PANTHER" id="PTHR43790:SF1">
    <property type="entry name" value="XYLOSE IMPORT ATP-BINDING PROTEIN XYLG"/>
    <property type="match status" value="1"/>
</dbReference>
<keyword evidence="6" id="KW-0547">Nucleotide-binding</keyword>
<evidence type="ECO:0000256" key="6">
    <source>
        <dbReference type="ARBA" id="ARBA00022741"/>
    </source>
</evidence>
<organism evidence="11 12">
    <name type="scientific">Duganella dendranthematis</name>
    <dbReference type="NCBI Taxonomy" id="2728021"/>
    <lineage>
        <taxon>Bacteria</taxon>
        <taxon>Pseudomonadati</taxon>
        <taxon>Pseudomonadota</taxon>
        <taxon>Betaproteobacteria</taxon>
        <taxon>Burkholderiales</taxon>
        <taxon>Oxalobacteraceae</taxon>
        <taxon>Telluria group</taxon>
        <taxon>Duganella</taxon>
    </lineage>
</organism>
<evidence type="ECO:0000256" key="8">
    <source>
        <dbReference type="ARBA" id="ARBA00022967"/>
    </source>
</evidence>
<gene>
    <name evidence="11" type="primary">xylG</name>
    <name evidence="11" type="ORF">HH213_29240</name>
</gene>
<evidence type="ECO:0000313" key="11">
    <source>
        <dbReference type="EMBL" id="QJD93815.1"/>
    </source>
</evidence>
<feature type="domain" description="ABC transporter" evidence="10">
    <location>
        <begin position="6"/>
        <end position="245"/>
    </location>
</feature>
<keyword evidence="1" id="KW-0813">Transport</keyword>
<dbReference type="SMART" id="SM00382">
    <property type="entry name" value="AAA"/>
    <property type="match status" value="2"/>
</dbReference>
<keyword evidence="7 11" id="KW-0067">ATP-binding</keyword>
<dbReference type="InterPro" id="IPR027417">
    <property type="entry name" value="P-loop_NTPase"/>
</dbReference>
<keyword evidence="4" id="KW-0762">Sugar transport</keyword>
<proteinExistence type="predicted"/>
<dbReference type="GO" id="GO:0005524">
    <property type="term" value="F:ATP binding"/>
    <property type="evidence" value="ECO:0007669"/>
    <property type="project" value="UniProtKB-KW"/>
</dbReference>
<evidence type="ECO:0000256" key="5">
    <source>
        <dbReference type="ARBA" id="ARBA00022737"/>
    </source>
</evidence>
<dbReference type="Proteomes" id="UP000503117">
    <property type="component" value="Chromosome"/>
</dbReference>
<dbReference type="EMBL" id="CP051684">
    <property type="protein sequence ID" value="QJD93815.1"/>
    <property type="molecule type" value="Genomic_DNA"/>
</dbReference>
<dbReference type="InterPro" id="IPR013455">
    <property type="entry name" value="ABC_transptr_XylG"/>
</dbReference>
<dbReference type="CDD" id="cd03216">
    <property type="entry name" value="ABC_Carb_Monos_I"/>
    <property type="match status" value="1"/>
</dbReference>
<dbReference type="RefSeq" id="WP_110849348.1">
    <property type="nucleotide sequence ID" value="NZ_CP051684.1"/>
</dbReference>
<evidence type="ECO:0000259" key="10">
    <source>
        <dbReference type="PROSITE" id="PS50893"/>
    </source>
</evidence>
<evidence type="ECO:0000256" key="4">
    <source>
        <dbReference type="ARBA" id="ARBA00022597"/>
    </source>
</evidence>
<sequence>MAEYLLEMRGIVKEFGGVRALNGIDIKLKAGECAGLCGENGAGKSTLMKVLSAVYPHGTWDGEIIWDGQPLRAQSIRETEAAGIVIIHQELMLVPELSVAENIFLGNEITLPGGRMDYAAMNRRAEELLKELNINDVNVVLPVKQYGGGHQQLIEIAKALNKNARLLILDEPSSSLTASEIKVLLTIIHSLKAKGVTCVYISHKLDEVADICDTIVTIRDGQHIATTPMSEMNIDRIIAQMVGREMTQLYPQREHTPGEVIFEARNVTCYDPDNPERKRVDNISFKLRKGEILGIAGLVGAGRTELVSAIFGAYPGQSEAEVWLNGQKLDTSTPVKAIRNGLAMVPEDRKHHGIVPDLGVGHNMTLAVLGDFARATRIDQEAELATIRKEIKSVKLKTSSPFLPITGLSGGNQQKAVLSKMLLTKPKILILDEPTRGVDVGAKFEIYQLMFDLAKQGVSIIMVSSELAEVLGTSDRVLVIGEGHLRGDFVNDNLSQETVLAAALDQAH</sequence>
<dbReference type="NCBIfam" id="NF010069">
    <property type="entry name" value="PRK13549.1"/>
    <property type="match status" value="1"/>
</dbReference>
<feature type="domain" description="ABC transporter" evidence="10">
    <location>
        <begin position="262"/>
        <end position="507"/>
    </location>
</feature>